<evidence type="ECO:0000313" key="25">
    <source>
        <dbReference type="Proteomes" id="UP000003340"/>
    </source>
</evidence>
<dbReference type="STRING" id="537013.CLOSTMETH_01529"/>
<proteinExistence type="inferred from homology"/>
<evidence type="ECO:0000256" key="22">
    <source>
        <dbReference type="RuleBase" id="RU362081"/>
    </source>
</evidence>
<dbReference type="GO" id="GO:0005886">
    <property type="term" value="C:plasma membrane"/>
    <property type="evidence" value="ECO:0007669"/>
    <property type="project" value="UniProtKB-SubCell"/>
</dbReference>
<dbReference type="CDD" id="cd02094">
    <property type="entry name" value="P-type_ATPase_Cu-like"/>
    <property type="match status" value="1"/>
</dbReference>
<keyword evidence="18 22" id="KW-0472">Membrane</keyword>
<dbReference type="NCBIfam" id="TIGR01525">
    <property type="entry name" value="ATPase-IB_hvy"/>
    <property type="match status" value="1"/>
</dbReference>
<feature type="transmembrane region" description="Helical" evidence="22">
    <location>
        <begin position="163"/>
        <end position="184"/>
    </location>
</feature>
<dbReference type="PRINTS" id="PR00942">
    <property type="entry name" value="CUATPASEI"/>
</dbReference>
<comment type="subcellular location">
    <subcellularLocation>
        <location evidence="1">Cell membrane</location>
        <topology evidence="1">Multi-pass membrane protein</topology>
    </subcellularLocation>
</comment>
<dbReference type="SFLD" id="SFLDS00003">
    <property type="entry name" value="Haloacid_Dehalogenase"/>
    <property type="match status" value="1"/>
</dbReference>
<evidence type="ECO:0000256" key="16">
    <source>
        <dbReference type="ARBA" id="ARBA00023008"/>
    </source>
</evidence>
<dbReference type="InterPro" id="IPR017969">
    <property type="entry name" value="Heavy-metal-associated_CS"/>
</dbReference>
<dbReference type="AlphaFoldDB" id="C0ECF9"/>
<dbReference type="GO" id="GO:0005507">
    <property type="term" value="F:copper ion binding"/>
    <property type="evidence" value="ECO:0007669"/>
    <property type="project" value="InterPro"/>
</dbReference>
<sequence>MKTTIQITGMTCANCSSFIERQLNKTPGVESANVNLATERATVDYDPDQIEEAQLHKLISQWGYGSIQERPHTVTLNITGMTCANCSAFVERTLNKLDGVTKANVNLATERATVEYTQNLTVTDLIAAVQKAGYGASVAEQEQQDDELGKRKAKELSALRTQLILSAILTFPMLLGMILSMVGVENSFTAVLHNEWFQLIVATPVQFFIGARFYKNAFKAVRAGSANMDVLVALGTTSAYLLSIYNGFFTAGAHMHGQMKPIYFESSATIITLILLGKYFEANAKGKTSDAIKKLIGLQPKTARVVRGGEQLDIPIEQVVPGDLIVVRPGEKIPVDATITEGSSTVDESMITGESIPVEKHAGDQVIGATVNKFGSFQCRVDKVGKDTTLSQIINLVENAQGQKAPIQKIADKVSGIFVPVIILIAVVAFIGWLIATRSPEHAILNAVSVLVIACPCALGLATPTAIMVGTGKGAENGILIKGGEYLQTAGTINAVVLDKTGTITLGQPTVTDIITSEISEEDALRIAASAEKNSEHPLGAAIYQYGKERLESVGDPEEFQSLTGRGISATVDGKQVLIGNRKLMQEHTIDLAWADQSIRSLEEQGKTAMLLALDSQAVAVIAVADTVKPSSRSAIAELHKMGIETYMITGDNQLTANAIAQQVGISHVLAEVLPEHKAEEVEKLRAQGKVVAMVGDGINDAPALATADIGIAIGTGTDIAIEASDITLMRGDLTTIPTAIRLSRRTMRKIRQNLFWAFIYNSIGVPFAAFGFLSPIIAGAAMAFSSVSVVLNSLSLKRFRV</sequence>
<dbReference type="FunFam" id="3.40.50.1000:FF:000031">
    <property type="entry name" value="Probable copper-transporting ATPase HMA5"/>
    <property type="match status" value="1"/>
</dbReference>
<evidence type="ECO:0000256" key="21">
    <source>
        <dbReference type="ARBA" id="ARBA00049289"/>
    </source>
</evidence>
<evidence type="ECO:0000256" key="8">
    <source>
        <dbReference type="ARBA" id="ARBA00022723"/>
    </source>
</evidence>
<dbReference type="InterPro" id="IPR001757">
    <property type="entry name" value="P_typ_ATPase"/>
</dbReference>
<dbReference type="Gene3D" id="3.40.1110.10">
    <property type="entry name" value="Calcium-transporting ATPase, cytoplasmic domain N"/>
    <property type="match status" value="2"/>
</dbReference>
<evidence type="ECO:0000256" key="18">
    <source>
        <dbReference type="ARBA" id="ARBA00023136"/>
    </source>
</evidence>
<feature type="transmembrane region" description="Helical" evidence="22">
    <location>
        <begin position="226"/>
        <end position="249"/>
    </location>
</feature>
<dbReference type="PROSITE" id="PS00154">
    <property type="entry name" value="ATPASE_E1_E2"/>
    <property type="match status" value="1"/>
</dbReference>
<dbReference type="NCBIfam" id="TIGR00003">
    <property type="entry name" value="copper ion binding protein"/>
    <property type="match status" value="2"/>
</dbReference>
<feature type="transmembrane region" description="Helical" evidence="22">
    <location>
        <begin position="754"/>
        <end position="771"/>
    </location>
</feature>
<evidence type="ECO:0000256" key="20">
    <source>
        <dbReference type="ARBA" id="ARBA00033239"/>
    </source>
</evidence>
<dbReference type="InterPro" id="IPR006121">
    <property type="entry name" value="HMA_dom"/>
</dbReference>
<gene>
    <name evidence="24" type="ORF">CLOSTMETH_01529</name>
</gene>
<dbReference type="NCBIfam" id="TIGR01494">
    <property type="entry name" value="ATPase_P-type"/>
    <property type="match status" value="1"/>
</dbReference>
<keyword evidence="11" id="KW-0187">Copper transport</keyword>
<dbReference type="PROSITE" id="PS50846">
    <property type="entry name" value="HMA_2"/>
    <property type="match status" value="2"/>
</dbReference>
<evidence type="ECO:0000256" key="1">
    <source>
        <dbReference type="ARBA" id="ARBA00004651"/>
    </source>
</evidence>
<evidence type="ECO:0000256" key="7">
    <source>
        <dbReference type="ARBA" id="ARBA00022692"/>
    </source>
</evidence>
<dbReference type="GO" id="GO:0055070">
    <property type="term" value="P:copper ion homeostasis"/>
    <property type="evidence" value="ECO:0007669"/>
    <property type="project" value="TreeGrafter"/>
</dbReference>
<feature type="transmembrane region" description="Helical" evidence="22">
    <location>
        <begin position="777"/>
        <end position="797"/>
    </location>
</feature>
<dbReference type="Gene3D" id="2.70.150.10">
    <property type="entry name" value="Calcium-transporting ATPase, cytoplasmic transduction domain A"/>
    <property type="match status" value="1"/>
</dbReference>
<keyword evidence="10 22" id="KW-0547">Nucleotide-binding</keyword>
<dbReference type="EC" id="7.2.2.8" evidence="3"/>
<dbReference type="NCBIfam" id="TIGR01512">
    <property type="entry name" value="ATPase-IB2_Cd"/>
    <property type="match status" value="1"/>
</dbReference>
<dbReference type="InterPro" id="IPR027256">
    <property type="entry name" value="P-typ_ATPase_IB"/>
</dbReference>
<dbReference type="Pfam" id="PF00702">
    <property type="entry name" value="Hydrolase"/>
    <property type="match status" value="1"/>
</dbReference>
<dbReference type="InterPro" id="IPR008250">
    <property type="entry name" value="ATPase_P-typ_transduc_dom_A_sf"/>
</dbReference>
<dbReference type="FunFam" id="3.30.70.100:FF:000005">
    <property type="entry name" value="Copper-exporting P-type ATPase A"/>
    <property type="match status" value="2"/>
</dbReference>
<reference evidence="24 25" key="2">
    <citation type="submission" date="2009-02" db="EMBL/GenBank/DDBJ databases">
        <title>Draft genome sequence of Clostridium methylpentosum (DSM 5476).</title>
        <authorList>
            <person name="Sudarsanam P."/>
            <person name="Ley R."/>
            <person name="Guruge J."/>
            <person name="Turnbaugh P.J."/>
            <person name="Mahowald M."/>
            <person name="Liep D."/>
            <person name="Gordon J."/>
        </authorList>
    </citation>
    <scope>NUCLEOTIDE SEQUENCE [LARGE SCALE GENOMIC DNA]</scope>
    <source>
        <strain evidence="24 25">DSM 5476</strain>
    </source>
</reference>
<evidence type="ECO:0000256" key="2">
    <source>
        <dbReference type="ARBA" id="ARBA00006024"/>
    </source>
</evidence>
<keyword evidence="15 22" id="KW-1133">Transmembrane helix</keyword>
<dbReference type="InterPro" id="IPR023214">
    <property type="entry name" value="HAD_sf"/>
</dbReference>
<dbReference type="InterPro" id="IPR044492">
    <property type="entry name" value="P_typ_ATPase_HD_dom"/>
</dbReference>
<dbReference type="InterPro" id="IPR036412">
    <property type="entry name" value="HAD-like_sf"/>
</dbReference>
<evidence type="ECO:0000256" key="12">
    <source>
        <dbReference type="ARBA" id="ARBA00022840"/>
    </source>
</evidence>
<keyword evidence="13" id="KW-0460">Magnesium</keyword>
<dbReference type="GO" id="GO:0005524">
    <property type="term" value="F:ATP binding"/>
    <property type="evidence" value="ECO:0007669"/>
    <property type="project" value="UniProtKB-UniRule"/>
</dbReference>
<dbReference type="GO" id="GO:0043682">
    <property type="term" value="F:P-type divalent copper transporter activity"/>
    <property type="evidence" value="ECO:0007669"/>
    <property type="project" value="TreeGrafter"/>
</dbReference>
<evidence type="ECO:0000313" key="24">
    <source>
        <dbReference type="EMBL" id="EEG30775.1"/>
    </source>
</evidence>
<keyword evidence="6 22" id="KW-1003">Cell membrane</keyword>
<accession>C0ECF9</accession>
<feature type="domain" description="HMA" evidence="23">
    <location>
        <begin position="72"/>
        <end position="137"/>
    </location>
</feature>
<comment type="caution">
    <text evidence="24">The sequence shown here is derived from an EMBL/GenBank/DDBJ whole genome shotgun (WGS) entry which is preliminary data.</text>
</comment>
<evidence type="ECO:0000256" key="11">
    <source>
        <dbReference type="ARBA" id="ARBA00022796"/>
    </source>
</evidence>
<dbReference type="InterPro" id="IPR018303">
    <property type="entry name" value="ATPase_P-typ_P_site"/>
</dbReference>
<name>C0ECF9_9FIRM</name>
<dbReference type="FunFam" id="2.70.150.10:FF:000020">
    <property type="entry name" value="Copper-exporting P-type ATPase A"/>
    <property type="match status" value="1"/>
</dbReference>
<keyword evidence="25" id="KW-1185">Reference proteome</keyword>
<reference evidence="24 25" key="1">
    <citation type="submission" date="2009-01" db="EMBL/GenBank/DDBJ databases">
        <authorList>
            <person name="Fulton L."/>
            <person name="Clifton S."/>
            <person name="Fulton B."/>
            <person name="Xu J."/>
            <person name="Minx P."/>
            <person name="Pepin K.H."/>
            <person name="Johnson M."/>
            <person name="Bhonagiri V."/>
            <person name="Nash W.E."/>
            <person name="Mardis E.R."/>
            <person name="Wilson R.K."/>
        </authorList>
    </citation>
    <scope>NUCLEOTIDE SEQUENCE [LARGE SCALE GENOMIC DNA]</scope>
    <source>
        <strain evidence="24 25">DSM 5476</strain>
    </source>
</reference>
<feature type="transmembrane region" description="Helical" evidence="22">
    <location>
        <begin position="414"/>
        <end position="436"/>
    </location>
</feature>
<dbReference type="EMBL" id="ACEC01000052">
    <property type="protein sequence ID" value="EEG30775.1"/>
    <property type="molecule type" value="Genomic_DNA"/>
</dbReference>
<keyword evidence="24" id="KW-0378">Hydrolase</keyword>
<evidence type="ECO:0000256" key="10">
    <source>
        <dbReference type="ARBA" id="ARBA00022741"/>
    </source>
</evidence>
<dbReference type="Gene3D" id="3.30.70.100">
    <property type="match status" value="2"/>
</dbReference>
<evidence type="ECO:0000256" key="3">
    <source>
        <dbReference type="ARBA" id="ARBA00012517"/>
    </source>
</evidence>
<organism evidence="24 25">
    <name type="scientific">[Clostridium] methylpentosum DSM 5476</name>
    <dbReference type="NCBI Taxonomy" id="537013"/>
    <lineage>
        <taxon>Bacteria</taxon>
        <taxon>Bacillati</taxon>
        <taxon>Bacillota</taxon>
        <taxon>Clostridia</taxon>
        <taxon>Eubacteriales</taxon>
        <taxon>Oscillospiraceae</taxon>
        <taxon>Oscillospiraceae incertae sedis</taxon>
    </lineage>
</organism>
<evidence type="ECO:0000256" key="9">
    <source>
        <dbReference type="ARBA" id="ARBA00022737"/>
    </source>
</evidence>
<dbReference type="SUPFAM" id="SSF81653">
    <property type="entry name" value="Calcium ATPase, transduction domain A"/>
    <property type="match status" value="1"/>
</dbReference>
<protein>
    <recommendedName>
        <fullName evidence="4">Copper-exporting P-type ATPase</fullName>
        <ecNumber evidence="3">7.2.2.8</ecNumber>
    </recommendedName>
    <alternativeName>
        <fullName evidence="19">Copper-exporting P-type ATPase A</fullName>
    </alternativeName>
    <alternativeName>
        <fullName evidence="20">Cu(+)-exporting ATPase</fullName>
    </alternativeName>
</protein>
<feature type="domain" description="HMA" evidence="23">
    <location>
        <begin position="1"/>
        <end position="67"/>
    </location>
</feature>
<keyword evidence="17" id="KW-0406">Ion transport</keyword>
<comment type="catalytic activity">
    <reaction evidence="21">
        <text>Cu(+)(in) + ATP + H2O = Cu(+)(out) + ADP + phosphate + H(+)</text>
        <dbReference type="Rhea" id="RHEA:25792"/>
        <dbReference type="ChEBI" id="CHEBI:15377"/>
        <dbReference type="ChEBI" id="CHEBI:15378"/>
        <dbReference type="ChEBI" id="CHEBI:30616"/>
        <dbReference type="ChEBI" id="CHEBI:43474"/>
        <dbReference type="ChEBI" id="CHEBI:49552"/>
        <dbReference type="ChEBI" id="CHEBI:456216"/>
        <dbReference type="EC" id="7.2.2.8"/>
    </reaction>
</comment>
<keyword evidence="8 22" id="KW-0479">Metal-binding</keyword>
<dbReference type="InterPro" id="IPR036163">
    <property type="entry name" value="HMA_dom_sf"/>
</dbReference>
<dbReference type="GO" id="GO:0140581">
    <property type="term" value="F:P-type monovalent copper transporter activity"/>
    <property type="evidence" value="ECO:0007669"/>
    <property type="project" value="UniProtKB-EC"/>
</dbReference>
<dbReference type="InterPro" id="IPR023299">
    <property type="entry name" value="ATPase_P-typ_cyto_dom_N"/>
</dbReference>
<comment type="similarity">
    <text evidence="2 22">Belongs to the cation transport ATPase (P-type) (TC 3.A.3) family. Type IB subfamily.</text>
</comment>
<dbReference type="SUPFAM" id="SSF81665">
    <property type="entry name" value="Calcium ATPase, transmembrane domain M"/>
    <property type="match status" value="1"/>
</dbReference>
<dbReference type="PANTHER" id="PTHR43520:SF8">
    <property type="entry name" value="P-TYPE CU(+) TRANSPORTER"/>
    <property type="match status" value="1"/>
</dbReference>
<evidence type="ECO:0000256" key="17">
    <source>
        <dbReference type="ARBA" id="ARBA00023065"/>
    </source>
</evidence>
<keyword evidence="7 22" id="KW-0812">Transmembrane</keyword>
<evidence type="ECO:0000256" key="5">
    <source>
        <dbReference type="ARBA" id="ARBA00022448"/>
    </source>
</evidence>
<keyword evidence="12 22" id="KW-0067">ATP-binding</keyword>
<dbReference type="InterPro" id="IPR023298">
    <property type="entry name" value="ATPase_P-typ_TM_dom_sf"/>
</dbReference>
<dbReference type="SFLD" id="SFLDG00002">
    <property type="entry name" value="C1.7:_P-type_atpase_like"/>
    <property type="match status" value="1"/>
</dbReference>
<dbReference type="SUPFAM" id="SSF55008">
    <property type="entry name" value="HMA, heavy metal-associated domain"/>
    <property type="match status" value="2"/>
</dbReference>
<keyword evidence="14" id="KW-1278">Translocase</keyword>
<keyword evidence="9" id="KW-0677">Repeat</keyword>
<dbReference type="InterPro" id="IPR059000">
    <property type="entry name" value="ATPase_P-type_domA"/>
</dbReference>
<keyword evidence="16" id="KW-0186">Copper</keyword>
<evidence type="ECO:0000259" key="23">
    <source>
        <dbReference type="PROSITE" id="PS50846"/>
    </source>
</evidence>
<evidence type="ECO:0000256" key="4">
    <source>
        <dbReference type="ARBA" id="ARBA00015102"/>
    </source>
</evidence>
<dbReference type="Gene3D" id="3.40.50.1000">
    <property type="entry name" value="HAD superfamily/HAD-like"/>
    <property type="match status" value="1"/>
</dbReference>
<dbReference type="SFLD" id="SFLDF00027">
    <property type="entry name" value="p-type_atpase"/>
    <property type="match status" value="1"/>
</dbReference>
<dbReference type="Pfam" id="PF00122">
    <property type="entry name" value="E1-E2_ATPase"/>
    <property type="match status" value="1"/>
</dbReference>
<dbReference type="PRINTS" id="PR00943">
    <property type="entry name" value="CUATPASE"/>
</dbReference>
<evidence type="ECO:0000256" key="15">
    <source>
        <dbReference type="ARBA" id="ARBA00022989"/>
    </source>
</evidence>
<evidence type="ECO:0000256" key="14">
    <source>
        <dbReference type="ARBA" id="ARBA00022967"/>
    </source>
</evidence>
<evidence type="ECO:0000256" key="19">
    <source>
        <dbReference type="ARBA" id="ARBA00029719"/>
    </source>
</evidence>
<evidence type="ECO:0000256" key="6">
    <source>
        <dbReference type="ARBA" id="ARBA00022475"/>
    </source>
</evidence>
<feature type="transmembrane region" description="Helical" evidence="22">
    <location>
        <begin position="261"/>
        <end position="280"/>
    </location>
</feature>
<dbReference type="Proteomes" id="UP000003340">
    <property type="component" value="Unassembled WGS sequence"/>
</dbReference>
<dbReference type="InterPro" id="IPR006122">
    <property type="entry name" value="HMA_Cu_ion-bd"/>
</dbReference>
<dbReference type="HOGENOM" id="CLU_001771_0_3_9"/>
<dbReference type="PROSITE" id="PS01047">
    <property type="entry name" value="HMA_1"/>
    <property type="match status" value="2"/>
</dbReference>
<dbReference type="PRINTS" id="PR00119">
    <property type="entry name" value="CATATPASE"/>
</dbReference>
<dbReference type="Pfam" id="PF00403">
    <property type="entry name" value="HMA"/>
    <property type="match status" value="2"/>
</dbReference>
<dbReference type="eggNOG" id="COG2217">
    <property type="taxonomic scope" value="Bacteria"/>
</dbReference>
<dbReference type="PANTHER" id="PTHR43520">
    <property type="entry name" value="ATP7, ISOFORM B"/>
    <property type="match status" value="1"/>
</dbReference>
<dbReference type="SUPFAM" id="SSF56784">
    <property type="entry name" value="HAD-like"/>
    <property type="match status" value="1"/>
</dbReference>
<evidence type="ECO:0000256" key="13">
    <source>
        <dbReference type="ARBA" id="ARBA00022842"/>
    </source>
</evidence>
<feature type="transmembrane region" description="Helical" evidence="22">
    <location>
        <begin position="442"/>
        <end position="463"/>
    </location>
</feature>
<dbReference type="NCBIfam" id="TIGR01511">
    <property type="entry name" value="ATPase-IB1_Cu"/>
    <property type="match status" value="1"/>
</dbReference>
<dbReference type="GO" id="GO:0016887">
    <property type="term" value="F:ATP hydrolysis activity"/>
    <property type="evidence" value="ECO:0007669"/>
    <property type="project" value="InterPro"/>
</dbReference>
<keyword evidence="5" id="KW-0813">Transport</keyword>
<feature type="transmembrane region" description="Helical" evidence="22">
    <location>
        <begin position="196"/>
        <end position="214"/>
    </location>
</feature>
<dbReference type="CDD" id="cd00371">
    <property type="entry name" value="HMA"/>
    <property type="match status" value="2"/>
</dbReference>